<protein>
    <submittedName>
        <fullName evidence="1">Uncharacterized protein</fullName>
    </submittedName>
</protein>
<dbReference type="AlphaFoldDB" id="A0A151II53"/>
<sequence>MVYKCFSLSAKTFSRLTVIRAPKLGIRRRFLHDYLSSLYFQSIFRKGLNPIKNILLANIYYVF</sequence>
<keyword evidence="2" id="KW-1185">Reference proteome</keyword>
<evidence type="ECO:0000313" key="2">
    <source>
        <dbReference type="Proteomes" id="UP000078542"/>
    </source>
</evidence>
<organism evidence="1 2">
    <name type="scientific">Cyphomyrmex costatus</name>
    <dbReference type="NCBI Taxonomy" id="456900"/>
    <lineage>
        <taxon>Eukaryota</taxon>
        <taxon>Metazoa</taxon>
        <taxon>Ecdysozoa</taxon>
        <taxon>Arthropoda</taxon>
        <taxon>Hexapoda</taxon>
        <taxon>Insecta</taxon>
        <taxon>Pterygota</taxon>
        <taxon>Neoptera</taxon>
        <taxon>Endopterygota</taxon>
        <taxon>Hymenoptera</taxon>
        <taxon>Apocrita</taxon>
        <taxon>Aculeata</taxon>
        <taxon>Formicoidea</taxon>
        <taxon>Formicidae</taxon>
        <taxon>Myrmicinae</taxon>
        <taxon>Cyphomyrmex</taxon>
    </lineage>
</organism>
<reference evidence="1 2" key="1">
    <citation type="submission" date="2016-03" db="EMBL/GenBank/DDBJ databases">
        <title>Cyphomyrmex costatus WGS genome.</title>
        <authorList>
            <person name="Nygaard S."/>
            <person name="Hu H."/>
            <person name="Boomsma J."/>
            <person name="Zhang G."/>
        </authorList>
    </citation>
    <scope>NUCLEOTIDE SEQUENCE [LARGE SCALE GENOMIC DNA]</scope>
    <source>
        <strain evidence="1">MS0001</strain>
        <tissue evidence="1">Whole body</tissue>
    </source>
</reference>
<accession>A0A151II53</accession>
<evidence type="ECO:0000313" key="1">
    <source>
        <dbReference type="EMBL" id="KYN02156.1"/>
    </source>
</evidence>
<dbReference type="EMBL" id="KQ977516">
    <property type="protein sequence ID" value="KYN02156.1"/>
    <property type="molecule type" value="Genomic_DNA"/>
</dbReference>
<proteinExistence type="predicted"/>
<name>A0A151II53_9HYME</name>
<gene>
    <name evidence="1" type="ORF">ALC62_07042</name>
</gene>
<dbReference type="Proteomes" id="UP000078542">
    <property type="component" value="Unassembled WGS sequence"/>
</dbReference>